<evidence type="ECO:0000256" key="1">
    <source>
        <dbReference type="SAM" id="Coils"/>
    </source>
</evidence>
<reference evidence="3 4" key="1">
    <citation type="journal article" date="2018" name="Biotechnol. Biofuels">
        <title>Integrative visual omics of the white-rot fungus Polyporus brumalis exposes the biotechnological potential of its oxidative enzymes for delignifying raw plant biomass.</title>
        <authorList>
            <person name="Miyauchi S."/>
            <person name="Rancon A."/>
            <person name="Drula E."/>
            <person name="Hage H."/>
            <person name="Chaduli D."/>
            <person name="Favel A."/>
            <person name="Grisel S."/>
            <person name="Henrissat B."/>
            <person name="Herpoel-Gimbert I."/>
            <person name="Ruiz-Duenas F.J."/>
            <person name="Chevret D."/>
            <person name="Hainaut M."/>
            <person name="Lin J."/>
            <person name="Wang M."/>
            <person name="Pangilinan J."/>
            <person name="Lipzen A."/>
            <person name="Lesage-Meessen L."/>
            <person name="Navarro D."/>
            <person name="Riley R."/>
            <person name="Grigoriev I.V."/>
            <person name="Zhou S."/>
            <person name="Raouche S."/>
            <person name="Rosso M.N."/>
        </authorList>
    </citation>
    <scope>NUCLEOTIDE SEQUENCE [LARGE SCALE GENOMIC DNA]</scope>
    <source>
        <strain evidence="3 4">BRFM 1820</strain>
    </source>
</reference>
<dbReference type="OrthoDB" id="2749714at2759"/>
<protein>
    <submittedName>
        <fullName evidence="3">Uncharacterized protein</fullName>
    </submittedName>
</protein>
<sequence length="470" mass="51209">MAVAAASNSPAPTLPTQDAIKSLLESSTLQWQQISSAVAAATSAVPKPNDANATAGDLSTEEKHKIWTSRIELLAAATRIHNDCRSMDNDIKDYRQLVESFSYSTLPAEDRTVIEGHLHTLQSQLGQKSDDLKKILTQLTAAKFWPTHTHRQPPGSGQDNVNPEVTNQIQTLKGSVSQLHTMLQAVRTRWDQVLAQLQSDGNSSQPNTFLAEAIVPPELEKIRDTLTSIEERLGAMESEVTRPKEVFLEQVDAIVAENAQSIVLASTGNVHAQPPAPRAALTDEQLKMLQTLQQNAAATGQQVNQLSAQVTQLATHNDQLKTESMQLQAENAQLRQQLEEMQTVQTSQGDSKKIDRMQAEMRALNAAVMAYISHSPHAQPPSPAADTLAEQITPQIIKSIPELIAPELQAMRNQLQESLRIQQTESAKELSLKMSLTLQAVEAIRGLMGGTHKSPRPPSSATQVNGNSSS</sequence>
<dbReference type="STRING" id="139420.A0A371DQI8"/>
<dbReference type="EMBL" id="KZ857384">
    <property type="protein sequence ID" value="RDX54791.1"/>
    <property type="molecule type" value="Genomic_DNA"/>
</dbReference>
<evidence type="ECO:0000256" key="2">
    <source>
        <dbReference type="SAM" id="MobiDB-lite"/>
    </source>
</evidence>
<keyword evidence="4" id="KW-1185">Reference proteome</keyword>
<keyword evidence="1" id="KW-0175">Coiled coil</keyword>
<organism evidence="3 4">
    <name type="scientific">Lentinus brumalis</name>
    <dbReference type="NCBI Taxonomy" id="2498619"/>
    <lineage>
        <taxon>Eukaryota</taxon>
        <taxon>Fungi</taxon>
        <taxon>Dikarya</taxon>
        <taxon>Basidiomycota</taxon>
        <taxon>Agaricomycotina</taxon>
        <taxon>Agaricomycetes</taxon>
        <taxon>Polyporales</taxon>
        <taxon>Polyporaceae</taxon>
        <taxon>Lentinus</taxon>
    </lineage>
</organism>
<gene>
    <name evidence="3" type="ORF">OH76DRAFT_1430521</name>
</gene>
<evidence type="ECO:0000313" key="4">
    <source>
        <dbReference type="Proteomes" id="UP000256964"/>
    </source>
</evidence>
<feature type="region of interest" description="Disordered" evidence="2">
    <location>
        <begin position="448"/>
        <end position="470"/>
    </location>
</feature>
<evidence type="ECO:0000313" key="3">
    <source>
        <dbReference type="EMBL" id="RDX54791.1"/>
    </source>
</evidence>
<feature type="compositionally biased region" description="Polar residues" evidence="2">
    <location>
        <begin position="459"/>
        <end position="470"/>
    </location>
</feature>
<proteinExistence type="predicted"/>
<dbReference type="Proteomes" id="UP000256964">
    <property type="component" value="Unassembled WGS sequence"/>
</dbReference>
<feature type="region of interest" description="Disordered" evidence="2">
    <location>
        <begin position="41"/>
        <end position="61"/>
    </location>
</feature>
<name>A0A371DQI8_9APHY</name>
<feature type="coiled-coil region" evidence="1">
    <location>
        <begin position="289"/>
        <end position="347"/>
    </location>
</feature>
<accession>A0A371DQI8</accession>
<dbReference type="AlphaFoldDB" id="A0A371DQI8"/>